<evidence type="ECO:0000313" key="2">
    <source>
        <dbReference type="Proteomes" id="UP001595791"/>
    </source>
</evidence>
<protein>
    <recommendedName>
        <fullName evidence="3">MarR family transcriptional regulator</fullName>
    </recommendedName>
</protein>
<gene>
    <name evidence="1" type="ORF">ACFOW7_21805</name>
</gene>
<dbReference type="Proteomes" id="UP001595791">
    <property type="component" value="Unassembled WGS sequence"/>
</dbReference>
<evidence type="ECO:0000313" key="1">
    <source>
        <dbReference type="EMBL" id="MFC4161975.1"/>
    </source>
</evidence>
<reference evidence="2" key="1">
    <citation type="journal article" date="2019" name="Int. J. Syst. Evol. Microbiol.">
        <title>The Global Catalogue of Microorganisms (GCM) 10K type strain sequencing project: providing services to taxonomists for standard genome sequencing and annotation.</title>
        <authorList>
            <consortium name="The Broad Institute Genomics Platform"/>
            <consortium name="The Broad Institute Genome Sequencing Center for Infectious Disease"/>
            <person name="Wu L."/>
            <person name="Ma J."/>
        </authorList>
    </citation>
    <scope>NUCLEOTIDE SEQUENCE [LARGE SCALE GENOMIC DNA]</scope>
    <source>
        <strain evidence="2">LMG 29894</strain>
    </source>
</reference>
<sequence length="102" mass="11175">MTDLDRLLSLFSGRDPLTAGHIAQQMGIALDAAQQLLNAARKAGRLRLASGVVPRAYRLPDENPDSVPAPTIPGARVIAARHPQTIDRPMVYRQSPTEYLYI</sequence>
<name>A0ABV8MYE5_9NEIS</name>
<keyword evidence="2" id="KW-1185">Reference proteome</keyword>
<dbReference type="RefSeq" id="WP_378168695.1">
    <property type="nucleotide sequence ID" value="NZ_JBHSBU010000004.1"/>
</dbReference>
<accession>A0ABV8MYE5</accession>
<dbReference type="EMBL" id="JBHSBU010000004">
    <property type="protein sequence ID" value="MFC4161975.1"/>
    <property type="molecule type" value="Genomic_DNA"/>
</dbReference>
<comment type="caution">
    <text evidence="1">The sequence shown here is derived from an EMBL/GenBank/DDBJ whole genome shotgun (WGS) entry which is preliminary data.</text>
</comment>
<proteinExistence type="predicted"/>
<organism evidence="1 2">
    <name type="scientific">Chitinimonas lacunae</name>
    <dbReference type="NCBI Taxonomy" id="1963018"/>
    <lineage>
        <taxon>Bacteria</taxon>
        <taxon>Pseudomonadati</taxon>
        <taxon>Pseudomonadota</taxon>
        <taxon>Betaproteobacteria</taxon>
        <taxon>Neisseriales</taxon>
        <taxon>Chitinibacteraceae</taxon>
        <taxon>Chitinimonas</taxon>
    </lineage>
</organism>
<evidence type="ECO:0008006" key="3">
    <source>
        <dbReference type="Google" id="ProtNLM"/>
    </source>
</evidence>